<reference evidence="1" key="1">
    <citation type="submission" date="2015-11" db="EMBL/GenBank/DDBJ databases">
        <title>De novo transcriptome assembly of four potential Pierce s Disease insect vectors from Arizona vineyards.</title>
        <authorList>
            <person name="Tassone E.E."/>
        </authorList>
    </citation>
    <scope>NUCLEOTIDE SEQUENCE</scope>
</reference>
<proteinExistence type="predicted"/>
<gene>
    <name evidence="1" type="ORF">g.46297</name>
</gene>
<sequence length="151" mass="17761">MEVEHTVCKVQVKNTKMLGKQCLRCYINECSLLSKLEWKKPKTSFKEHLRQWDFVVRKPLVIPSTAVEFEMPIWYKEEFFTKMSTSSMEPVPVWDPLEFNKSSATSQPSAQKSQHTLQFSREFCARPSNRAKQHTTKISSENMNFYLFKAI</sequence>
<dbReference type="EMBL" id="GECZ01030402">
    <property type="protein sequence ID" value="JAS39367.1"/>
    <property type="molecule type" value="Transcribed_RNA"/>
</dbReference>
<accession>A0A1B6EN61</accession>
<dbReference type="AlphaFoldDB" id="A0A1B6EN61"/>
<evidence type="ECO:0000313" key="1">
    <source>
        <dbReference type="EMBL" id="JAS39367.1"/>
    </source>
</evidence>
<name>A0A1B6EN61_9HEMI</name>
<protein>
    <submittedName>
        <fullName evidence="1">Uncharacterized protein</fullName>
    </submittedName>
</protein>
<organism evidence="1">
    <name type="scientific">Cuerna arida</name>
    <dbReference type="NCBI Taxonomy" id="1464854"/>
    <lineage>
        <taxon>Eukaryota</taxon>
        <taxon>Metazoa</taxon>
        <taxon>Ecdysozoa</taxon>
        <taxon>Arthropoda</taxon>
        <taxon>Hexapoda</taxon>
        <taxon>Insecta</taxon>
        <taxon>Pterygota</taxon>
        <taxon>Neoptera</taxon>
        <taxon>Paraneoptera</taxon>
        <taxon>Hemiptera</taxon>
        <taxon>Auchenorrhyncha</taxon>
        <taxon>Membracoidea</taxon>
        <taxon>Cicadellidae</taxon>
        <taxon>Cicadellinae</taxon>
        <taxon>Proconiini</taxon>
        <taxon>Cuerna</taxon>
    </lineage>
</organism>